<name>A0A225WSF9_9STRA</name>
<protein>
    <recommendedName>
        <fullName evidence="4">Reverse transcriptase</fullName>
    </recommendedName>
</protein>
<keyword evidence="3" id="KW-1185">Reference proteome</keyword>
<organism evidence="2 3">
    <name type="scientific">Phytophthora megakarya</name>
    <dbReference type="NCBI Taxonomy" id="4795"/>
    <lineage>
        <taxon>Eukaryota</taxon>
        <taxon>Sar</taxon>
        <taxon>Stramenopiles</taxon>
        <taxon>Oomycota</taxon>
        <taxon>Peronosporomycetes</taxon>
        <taxon>Peronosporales</taxon>
        <taxon>Peronosporaceae</taxon>
        <taxon>Phytophthora</taxon>
    </lineage>
</organism>
<feature type="compositionally biased region" description="Basic and acidic residues" evidence="1">
    <location>
        <begin position="1"/>
        <end position="18"/>
    </location>
</feature>
<accession>A0A225WSF9</accession>
<feature type="region of interest" description="Disordered" evidence="1">
    <location>
        <begin position="1"/>
        <end position="26"/>
    </location>
</feature>
<evidence type="ECO:0000256" key="1">
    <source>
        <dbReference type="SAM" id="MobiDB-lite"/>
    </source>
</evidence>
<proteinExistence type="predicted"/>
<reference evidence="3" key="1">
    <citation type="submission" date="2017-03" db="EMBL/GenBank/DDBJ databases">
        <title>Phytopthora megakarya and P. palmivora, two closely related causual agents of cacao black pod achieved similar genome size and gene model numbers by different mechanisms.</title>
        <authorList>
            <person name="Ali S."/>
            <person name="Shao J."/>
            <person name="Larry D.J."/>
            <person name="Kronmiller B."/>
            <person name="Shen D."/>
            <person name="Strem M.D."/>
            <person name="Melnick R.L."/>
            <person name="Guiltinan M.J."/>
            <person name="Tyler B.M."/>
            <person name="Meinhardt L.W."/>
            <person name="Bailey B.A."/>
        </authorList>
    </citation>
    <scope>NUCLEOTIDE SEQUENCE [LARGE SCALE GENOMIC DNA]</scope>
    <source>
        <strain evidence="3">zdho120</strain>
    </source>
</reference>
<dbReference type="EMBL" id="NBNE01000366">
    <property type="protein sequence ID" value="OWZ20048.1"/>
    <property type="molecule type" value="Genomic_DNA"/>
</dbReference>
<evidence type="ECO:0008006" key="4">
    <source>
        <dbReference type="Google" id="ProtNLM"/>
    </source>
</evidence>
<dbReference type="AlphaFoldDB" id="A0A225WSF9"/>
<evidence type="ECO:0000313" key="3">
    <source>
        <dbReference type="Proteomes" id="UP000198211"/>
    </source>
</evidence>
<sequence>MPTENSIDREPELSRTAEEGLGQPTTRRYDERTLAYCAARDVWKISEPLVLREDNVLYYVGIRPLRSNQHSSKSRPKIRGRSPANLQAERPFLVVSMDFAIPLPKSRRGYVMDKAMADAPALRVAQALRSVCTGDSAHPLSSDMTETHDS</sequence>
<evidence type="ECO:0000313" key="2">
    <source>
        <dbReference type="EMBL" id="OWZ20048.1"/>
    </source>
</evidence>
<comment type="caution">
    <text evidence="2">The sequence shown here is derived from an EMBL/GenBank/DDBJ whole genome shotgun (WGS) entry which is preliminary data.</text>
</comment>
<gene>
    <name evidence="2" type="ORF">PHMEG_0005594</name>
</gene>
<dbReference type="Proteomes" id="UP000198211">
    <property type="component" value="Unassembled WGS sequence"/>
</dbReference>